<accession>A0A9P9FT39</accession>
<feature type="compositionally biased region" description="Low complexity" evidence="1">
    <location>
        <begin position="112"/>
        <end position="130"/>
    </location>
</feature>
<dbReference type="AlphaFoldDB" id="A0A9P9FT39"/>
<feature type="transmembrane region" description="Helical" evidence="2">
    <location>
        <begin position="78"/>
        <end position="102"/>
    </location>
</feature>
<dbReference type="OrthoDB" id="5396810at2759"/>
<feature type="region of interest" description="Disordered" evidence="1">
    <location>
        <begin position="18"/>
        <end position="47"/>
    </location>
</feature>
<dbReference type="Proteomes" id="UP000738349">
    <property type="component" value="Unassembled WGS sequence"/>
</dbReference>
<protein>
    <recommendedName>
        <fullName evidence="5">Fucose-specific lectin</fullName>
    </recommendedName>
</protein>
<organism evidence="3 4">
    <name type="scientific">Dactylonectria macrodidyma</name>
    <dbReference type="NCBI Taxonomy" id="307937"/>
    <lineage>
        <taxon>Eukaryota</taxon>
        <taxon>Fungi</taxon>
        <taxon>Dikarya</taxon>
        <taxon>Ascomycota</taxon>
        <taxon>Pezizomycotina</taxon>
        <taxon>Sordariomycetes</taxon>
        <taxon>Hypocreomycetidae</taxon>
        <taxon>Hypocreales</taxon>
        <taxon>Nectriaceae</taxon>
        <taxon>Dactylonectria</taxon>
    </lineage>
</organism>
<evidence type="ECO:0000256" key="2">
    <source>
        <dbReference type="SAM" id="Phobius"/>
    </source>
</evidence>
<keyword evidence="2" id="KW-1133">Transmembrane helix</keyword>
<keyword evidence="2" id="KW-0472">Membrane</keyword>
<dbReference type="SUPFAM" id="SSF89372">
    <property type="entry name" value="Fucose-specific lectin"/>
    <property type="match status" value="1"/>
</dbReference>
<evidence type="ECO:0000313" key="3">
    <source>
        <dbReference type="EMBL" id="KAH7176844.1"/>
    </source>
</evidence>
<dbReference type="Gene3D" id="2.120.10.70">
    <property type="entry name" value="Fucose-specific lectin"/>
    <property type="match status" value="1"/>
</dbReference>
<gene>
    <name evidence="3" type="ORF">EDB81DRAFT_773647</name>
</gene>
<comment type="caution">
    <text evidence="3">The sequence shown here is derived from an EMBL/GenBank/DDBJ whole genome shotgun (WGS) entry which is preliminary data.</text>
</comment>
<keyword evidence="2" id="KW-0812">Transmembrane</keyword>
<proteinExistence type="predicted"/>
<evidence type="ECO:0000256" key="1">
    <source>
        <dbReference type="SAM" id="MobiDB-lite"/>
    </source>
</evidence>
<sequence>MASSHYSDLPEVYGSNLPEVAPPTASNLPEVVGGPKHDGAYHAVPGQDGKLDREQFAALGGVETPSERRIWGLKRKTFFIVLAIAIVVIIGAVVGGVVGALVGKKDSDSDSDSSSGQSTSTSSGSSPTSTAVAKNILPKSQLASSNWTDNDGYEHYYLFYQNRRNEIMTSIWDSENKTWEARGVTDNLESSVELNIIRGTSIATTAWRDSDHEFNIRVYFLLASNAIGELWTPGSYSGSTWIQGDLGAQNFIKPAKGSNLATCRPNMGNSSWPPIALLWQNDDQDIFFTTNEGGNWGSGGTFATATNSSGLALTSLYQKDEDSLDLPLWRPYYDNSDKLQEYIVDPRLDIGASTLGSRLGDLPDGATSNFAAVVYNLYNLIVINIEEDGTLTGRYWNDSVWSEPDAPTFKSSPSGFSSSSSFTAISVHAGKRIYGIVDGEILEWKFEEDTPMEWTYVGQVNTTVSE</sequence>
<dbReference type="EMBL" id="JAGMUV010000001">
    <property type="protein sequence ID" value="KAH7176844.1"/>
    <property type="molecule type" value="Genomic_DNA"/>
</dbReference>
<feature type="region of interest" description="Disordered" evidence="1">
    <location>
        <begin position="105"/>
        <end position="131"/>
    </location>
</feature>
<reference evidence="3" key="1">
    <citation type="journal article" date="2021" name="Nat. Commun.">
        <title>Genetic determinants of endophytism in the Arabidopsis root mycobiome.</title>
        <authorList>
            <person name="Mesny F."/>
            <person name="Miyauchi S."/>
            <person name="Thiergart T."/>
            <person name="Pickel B."/>
            <person name="Atanasova L."/>
            <person name="Karlsson M."/>
            <person name="Huettel B."/>
            <person name="Barry K.W."/>
            <person name="Haridas S."/>
            <person name="Chen C."/>
            <person name="Bauer D."/>
            <person name="Andreopoulos W."/>
            <person name="Pangilinan J."/>
            <person name="LaButti K."/>
            <person name="Riley R."/>
            <person name="Lipzen A."/>
            <person name="Clum A."/>
            <person name="Drula E."/>
            <person name="Henrissat B."/>
            <person name="Kohler A."/>
            <person name="Grigoriev I.V."/>
            <person name="Martin F.M."/>
            <person name="Hacquard S."/>
        </authorList>
    </citation>
    <scope>NUCLEOTIDE SEQUENCE</scope>
    <source>
        <strain evidence="3">MPI-CAGE-AT-0147</strain>
    </source>
</reference>
<name>A0A9P9FT39_9HYPO</name>
<evidence type="ECO:0008006" key="5">
    <source>
        <dbReference type="Google" id="ProtNLM"/>
    </source>
</evidence>
<keyword evidence="4" id="KW-1185">Reference proteome</keyword>
<evidence type="ECO:0000313" key="4">
    <source>
        <dbReference type="Proteomes" id="UP000738349"/>
    </source>
</evidence>